<reference evidence="7" key="4">
    <citation type="submission" date="2025-09" db="UniProtKB">
        <authorList>
            <consortium name="Ensembl"/>
        </authorList>
    </citation>
    <scope>IDENTIFICATION</scope>
</reference>
<dbReference type="GeneTree" id="ENSGT00550000075003"/>
<feature type="compositionally biased region" description="Basic and acidic residues" evidence="6">
    <location>
        <begin position="455"/>
        <end position="466"/>
    </location>
</feature>
<dbReference type="STRING" id="7719.ENSCINP00000003108"/>
<dbReference type="InterPro" id="IPR029063">
    <property type="entry name" value="SAM-dependent_MTases_sf"/>
</dbReference>
<dbReference type="GeneID" id="100176240"/>
<accession>A0A1W2W4A8</accession>
<evidence type="ECO:0000256" key="1">
    <source>
        <dbReference type="ARBA" id="ARBA00004123"/>
    </source>
</evidence>
<dbReference type="KEGG" id="cin:100176240"/>
<organism evidence="7 8">
    <name type="scientific">Ciona intestinalis</name>
    <name type="common">Transparent sea squirt</name>
    <name type="synonym">Ascidia intestinalis</name>
    <dbReference type="NCBI Taxonomy" id="7719"/>
    <lineage>
        <taxon>Eukaryota</taxon>
        <taxon>Metazoa</taxon>
        <taxon>Chordata</taxon>
        <taxon>Tunicata</taxon>
        <taxon>Ascidiacea</taxon>
        <taxon>Phlebobranchia</taxon>
        <taxon>Cionidae</taxon>
        <taxon>Ciona</taxon>
    </lineage>
</organism>
<feature type="compositionally biased region" description="Polar residues" evidence="6">
    <location>
        <begin position="410"/>
        <end position="420"/>
    </location>
</feature>
<evidence type="ECO:0000256" key="3">
    <source>
        <dbReference type="ARBA" id="ARBA00032942"/>
    </source>
</evidence>
<dbReference type="SMR" id="F6VZQ9"/>
<dbReference type="InterPro" id="IPR007757">
    <property type="entry name" value="MT-A70-like"/>
</dbReference>
<dbReference type="HOGENOM" id="CLU_046318_1_0_1"/>
<name>F6VZQ9_CIOIN</name>
<evidence type="ECO:0000256" key="2">
    <source>
        <dbReference type="ARBA" id="ARBA00023242"/>
    </source>
</evidence>
<evidence type="ECO:0000313" key="7">
    <source>
        <dbReference type="Ensembl" id="ENSCINP00000003108.3"/>
    </source>
</evidence>
<dbReference type="EMBL" id="EAAA01000874">
    <property type="status" value="NOT_ANNOTATED_CDS"/>
    <property type="molecule type" value="Genomic_DNA"/>
</dbReference>
<gene>
    <name evidence="7" type="primary">LOC100176240</name>
</gene>
<dbReference type="OMA" id="FNSELYQ"/>
<dbReference type="Ensembl" id="ENSCINT00000003108.3">
    <property type="protein sequence ID" value="ENSCINP00000003108.3"/>
    <property type="gene ID" value="ENSCING00000001564.3"/>
</dbReference>
<sequence length="474" mass="54473">MDDKLQRMRERQKKRREALAKQLGVGSGDQLSSVLSTKSEQAEREARKRLNNKTQTTTQSKVAKTAGKKEVSKIDLDSEIEVYKDSSTFLKGTQSLNPHNDYCQNYVDTGQRPQNFIRDVGLAERFGEYPKLKDLIRLKDEMTRKSNIPPNYLHCDLNQFDLRNLGSKFDVILIEPPLEEYKKQAGLPLTGQETSWEDVMSLEIEEVSAQRSFVFLWCGSSDGLDYGRQCLKKWGFRRCEDICWIKTNFKKTNKLIDESLFVRTKEHCLMGIKGTVRRSTDGDFIHANVDIDLIIEEEGEPGSNEKPEEMFHVIEHFCLGRRRLHLFGRDTSIRPGWLTIGPQLTKSNFDRETYSSYFRITEENKTGFLSPCTDEIERLRPKTPPPRDKKVERGGATIRGGRGRGTGQRNDFSSGQPQSGRDQHVAGPTTPQFHDPRESSSGQYRGGRPHRGRKRERDVSHDRPWRDGPSQSMR</sequence>
<feature type="compositionally biased region" description="Polar residues" evidence="6">
    <location>
        <begin position="29"/>
        <end position="39"/>
    </location>
</feature>
<dbReference type="OrthoDB" id="14833at2759"/>
<dbReference type="GO" id="GO:0008757">
    <property type="term" value="F:S-adenosylmethionine-dependent methyltransferase activity"/>
    <property type="evidence" value="ECO:0007669"/>
    <property type="project" value="UniProtKB-ARBA"/>
</dbReference>
<accession>F6VZQ9</accession>
<evidence type="ECO:0000256" key="6">
    <source>
        <dbReference type="SAM" id="MobiDB-lite"/>
    </source>
</evidence>
<dbReference type="GO" id="GO:0036396">
    <property type="term" value="C:RNA N6-methyladenosine methyltransferase complex"/>
    <property type="evidence" value="ECO:0000318"/>
    <property type="project" value="GO_Central"/>
</dbReference>
<dbReference type="SUPFAM" id="SSF53335">
    <property type="entry name" value="S-adenosyl-L-methionine-dependent methyltransferases"/>
    <property type="match status" value="1"/>
</dbReference>
<feature type="compositionally biased region" description="Gly residues" evidence="6">
    <location>
        <begin position="397"/>
        <end position="406"/>
    </location>
</feature>
<keyword evidence="2" id="KW-0539">Nucleus</keyword>
<keyword evidence="8" id="KW-1185">Reference proteome</keyword>
<comment type="subcellular location">
    <subcellularLocation>
        <location evidence="1">Nucleus</location>
    </subcellularLocation>
</comment>
<feature type="region of interest" description="Disordered" evidence="6">
    <location>
        <begin position="369"/>
        <end position="474"/>
    </location>
</feature>
<dbReference type="GO" id="GO:0016556">
    <property type="term" value="P:mRNA modification"/>
    <property type="evidence" value="ECO:0000318"/>
    <property type="project" value="GO_Central"/>
</dbReference>
<feature type="region of interest" description="Disordered" evidence="6">
    <location>
        <begin position="1"/>
        <end position="68"/>
    </location>
</feature>
<dbReference type="GO" id="GO:0005634">
    <property type="term" value="C:nucleus"/>
    <property type="evidence" value="ECO:0000318"/>
    <property type="project" value="GO_Central"/>
</dbReference>
<evidence type="ECO:0000256" key="4">
    <source>
        <dbReference type="ARBA" id="ARBA00049757"/>
    </source>
</evidence>
<reference evidence="8" key="1">
    <citation type="journal article" date="2002" name="Science">
        <title>The draft genome of Ciona intestinalis: insights into chordate and vertebrate origins.</title>
        <authorList>
            <person name="Dehal P."/>
            <person name="Satou Y."/>
            <person name="Campbell R.K."/>
            <person name="Chapman J."/>
            <person name="Degnan B."/>
            <person name="De Tomaso A."/>
            <person name="Davidson B."/>
            <person name="Di Gregorio A."/>
            <person name="Gelpke M."/>
            <person name="Goodstein D.M."/>
            <person name="Harafuji N."/>
            <person name="Hastings K.E."/>
            <person name="Ho I."/>
            <person name="Hotta K."/>
            <person name="Huang W."/>
            <person name="Kawashima T."/>
            <person name="Lemaire P."/>
            <person name="Martinez D."/>
            <person name="Meinertzhagen I.A."/>
            <person name="Necula S."/>
            <person name="Nonaka M."/>
            <person name="Putnam N."/>
            <person name="Rash S."/>
            <person name="Saiga H."/>
            <person name="Satake M."/>
            <person name="Terry A."/>
            <person name="Yamada L."/>
            <person name="Wang H.G."/>
            <person name="Awazu S."/>
            <person name="Azumi K."/>
            <person name="Boore J."/>
            <person name="Branno M."/>
            <person name="Chin-Bow S."/>
            <person name="DeSantis R."/>
            <person name="Doyle S."/>
            <person name="Francino P."/>
            <person name="Keys D.N."/>
            <person name="Haga S."/>
            <person name="Hayashi H."/>
            <person name="Hino K."/>
            <person name="Imai K.S."/>
            <person name="Inaba K."/>
            <person name="Kano S."/>
            <person name="Kobayashi K."/>
            <person name="Kobayashi M."/>
            <person name="Lee B.I."/>
            <person name="Makabe K.W."/>
            <person name="Manohar C."/>
            <person name="Matassi G."/>
            <person name="Medina M."/>
            <person name="Mochizuki Y."/>
            <person name="Mount S."/>
            <person name="Morishita T."/>
            <person name="Miura S."/>
            <person name="Nakayama A."/>
            <person name="Nishizaka S."/>
            <person name="Nomoto H."/>
            <person name="Ohta F."/>
            <person name="Oishi K."/>
            <person name="Rigoutsos I."/>
            <person name="Sano M."/>
            <person name="Sasaki A."/>
            <person name="Sasakura Y."/>
            <person name="Shoguchi E."/>
            <person name="Shin-i T."/>
            <person name="Spagnuolo A."/>
            <person name="Stainier D."/>
            <person name="Suzuki M.M."/>
            <person name="Tassy O."/>
            <person name="Takatori N."/>
            <person name="Tokuoka M."/>
            <person name="Yagi K."/>
            <person name="Yoshizaki F."/>
            <person name="Wada S."/>
            <person name="Zhang C."/>
            <person name="Hyatt P.D."/>
            <person name="Larimer F."/>
            <person name="Detter C."/>
            <person name="Doggett N."/>
            <person name="Glavina T."/>
            <person name="Hawkins T."/>
            <person name="Richardson P."/>
            <person name="Lucas S."/>
            <person name="Kohara Y."/>
            <person name="Levine M."/>
            <person name="Satoh N."/>
            <person name="Rokhsar D.S."/>
        </authorList>
    </citation>
    <scope>NUCLEOTIDE SEQUENCE [LARGE SCALE GENOMIC DNA]</scope>
</reference>
<dbReference type="InterPro" id="IPR045123">
    <property type="entry name" value="METTL14-like"/>
</dbReference>
<dbReference type="PANTHER" id="PTHR13107:SF0">
    <property type="entry name" value="N6-ADENOSINE-METHYLTRANSFERASE NON-CATALYTIC SUBUNIT"/>
    <property type="match status" value="1"/>
</dbReference>
<dbReference type="AlphaFoldDB" id="F6VZQ9"/>
<dbReference type="InParanoid" id="F6VZQ9"/>
<dbReference type="EMBL" id="EAAA01000873">
    <property type="status" value="NOT_ANNOTATED_CDS"/>
    <property type="molecule type" value="Genomic_DNA"/>
</dbReference>
<dbReference type="FunCoup" id="F6VZQ9">
    <property type="interactions" value="310"/>
</dbReference>
<dbReference type="RefSeq" id="XP_002123597.1">
    <property type="nucleotide sequence ID" value="XM_002123561.4"/>
</dbReference>
<evidence type="ECO:0000313" key="8">
    <source>
        <dbReference type="Proteomes" id="UP000008144"/>
    </source>
</evidence>
<dbReference type="PANTHER" id="PTHR13107">
    <property type="entry name" value="N6-ADENOSINE-METHYLTRANSFERASE NON-CATALYTIC SUBUNIT"/>
    <property type="match status" value="1"/>
</dbReference>
<dbReference type="Pfam" id="PF05063">
    <property type="entry name" value="MT-A70"/>
    <property type="match status" value="1"/>
</dbReference>
<dbReference type="GO" id="GO:0003729">
    <property type="term" value="F:mRNA binding"/>
    <property type="evidence" value="ECO:0000318"/>
    <property type="project" value="GO_Central"/>
</dbReference>
<protein>
    <recommendedName>
        <fullName evidence="4">N(6)-adenosine-methyltransferase non-catalytic subunit METTL14</fullName>
    </recommendedName>
    <alternativeName>
        <fullName evidence="3">Methyltransferase-like protein 14</fullName>
    </alternativeName>
</protein>
<proteinExistence type="inferred from homology"/>
<comment type="similarity">
    <text evidence="5">Belongs to the MT-A70-like family.</text>
</comment>
<dbReference type="Proteomes" id="UP000008144">
    <property type="component" value="Chromosome 12"/>
</dbReference>
<evidence type="ECO:0000256" key="5">
    <source>
        <dbReference type="PROSITE-ProRule" id="PRU00489"/>
    </source>
</evidence>
<reference evidence="7" key="2">
    <citation type="journal article" date="2008" name="Genome Biol.">
        <title>Improved genome assembly and evidence-based global gene model set for the chordate Ciona intestinalis: new insight into intron and operon populations.</title>
        <authorList>
            <person name="Satou Y."/>
            <person name="Mineta K."/>
            <person name="Ogasawara M."/>
            <person name="Sasakura Y."/>
            <person name="Shoguchi E."/>
            <person name="Ueno K."/>
            <person name="Yamada L."/>
            <person name="Matsumoto J."/>
            <person name="Wasserscheid J."/>
            <person name="Dewar K."/>
            <person name="Wiley G.B."/>
            <person name="Macmil S.L."/>
            <person name="Roe B.A."/>
            <person name="Zeller R.W."/>
            <person name="Hastings K.E."/>
            <person name="Lemaire P."/>
            <person name="Lindquist E."/>
            <person name="Endo T."/>
            <person name="Hotta K."/>
            <person name="Inaba K."/>
        </authorList>
    </citation>
    <scope>NUCLEOTIDE SEQUENCE [LARGE SCALE GENOMIC DNA]</scope>
    <source>
        <strain evidence="7">wild type</strain>
    </source>
</reference>
<dbReference type="PROSITE" id="PS51592">
    <property type="entry name" value="SAM_MTA70L_2"/>
    <property type="match status" value="1"/>
</dbReference>
<feature type="compositionally biased region" description="Polar residues" evidence="6">
    <location>
        <begin position="52"/>
        <end position="62"/>
    </location>
</feature>
<dbReference type="PROSITE" id="PS51143">
    <property type="entry name" value="MT_A70"/>
    <property type="match status" value="1"/>
</dbReference>
<reference evidence="7" key="3">
    <citation type="submission" date="2025-08" db="UniProtKB">
        <authorList>
            <consortium name="Ensembl"/>
        </authorList>
    </citation>
    <scope>IDENTIFICATION</scope>
</reference>
<feature type="compositionally biased region" description="Basic and acidic residues" evidence="6">
    <location>
        <begin position="375"/>
        <end position="393"/>
    </location>
</feature>